<sequence length="131" mass="14475">MIILDTHVWLRWIIQSGRGLPPDILAAIQSEPCVAVSAISCFEVPYLLKRRRILLPLPVETWLRDALSPAGIESLPVSWEIALRSAQLPEHHRDPADRIIIATALAYDARLASLDGAFPCYAELAGRLISA</sequence>
<dbReference type="SUPFAM" id="SSF88723">
    <property type="entry name" value="PIN domain-like"/>
    <property type="match status" value="1"/>
</dbReference>
<evidence type="ECO:0000313" key="3">
    <source>
        <dbReference type="Proteomes" id="UP000760480"/>
    </source>
</evidence>
<dbReference type="InterPro" id="IPR002716">
    <property type="entry name" value="PIN_dom"/>
</dbReference>
<feature type="domain" description="PIN" evidence="1">
    <location>
        <begin position="2"/>
        <end position="120"/>
    </location>
</feature>
<dbReference type="RefSeq" id="WP_169249478.1">
    <property type="nucleotide sequence ID" value="NZ_SPMZ01000040.1"/>
</dbReference>
<accession>A0ABX1TLC3</accession>
<evidence type="ECO:0000259" key="1">
    <source>
        <dbReference type="Pfam" id="PF01850"/>
    </source>
</evidence>
<evidence type="ECO:0000313" key="2">
    <source>
        <dbReference type="EMBL" id="NMQ20218.1"/>
    </source>
</evidence>
<dbReference type="Pfam" id="PF01850">
    <property type="entry name" value="PIN"/>
    <property type="match status" value="1"/>
</dbReference>
<dbReference type="CDD" id="cd09872">
    <property type="entry name" value="PIN_Sll0205-like"/>
    <property type="match status" value="1"/>
</dbReference>
<gene>
    <name evidence="2" type="ORF">E4P82_14020</name>
</gene>
<dbReference type="PANTHER" id="PTHR36173">
    <property type="entry name" value="RIBONUCLEASE VAPC16-RELATED"/>
    <property type="match status" value="1"/>
</dbReference>
<name>A0ABX1TLC3_9GAMM</name>
<comment type="caution">
    <text evidence="2">The sequence shown here is derived from an EMBL/GenBank/DDBJ whole genome shotgun (WGS) entry which is preliminary data.</text>
</comment>
<dbReference type="PANTHER" id="PTHR36173:SF1">
    <property type="entry name" value="RIBONUCLEASE VAPC22"/>
    <property type="match status" value="1"/>
</dbReference>
<protein>
    <submittedName>
        <fullName evidence="2">Type II toxin-antitoxin system VapC family toxin</fullName>
    </submittedName>
</protein>
<dbReference type="Proteomes" id="UP000760480">
    <property type="component" value="Unassembled WGS sequence"/>
</dbReference>
<keyword evidence="3" id="KW-1185">Reference proteome</keyword>
<dbReference type="InterPro" id="IPR041705">
    <property type="entry name" value="PIN_Sll0205"/>
</dbReference>
<reference evidence="2 3" key="1">
    <citation type="submission" date="2019-03" db="EMBL/GenBank/DDBJ databases">
        <title>Metabolic reconstructions from genomes of highly enriched 'Candidatus Accumulibacter' and 'Candidatus Competibacter' bioreactor populations.</title>
        <authorList>
            <person name="Annavajhala M.K."/>
            <person name="Welles L."/>
            <person name="Abbas B."/>
            <person name="Sorokin D."/>
            <person name="Park H."/>
            <person name="Van Loosdrecht M."/>
            <person name="Chandran K."/>
        </authorList>
    </citation>
    <scope>NUCLEOTIDE SEQUENCE [LARGE SCALE GENOMIC DNA]</scope>
    <source>
        <strain evidence="2 3">SBR_G</strain>
    </source>
</reference>
<proteinExistence type="predicted"/>
<dbReference type="EMBL" id="SPMZ01000040">
    <property type="protein sequence ID" value="NMQ20218.1"/>
    <property type="molecule type" value="Genomic_DNA"/>
</dbReference>
<dbReference type="InterPro" id="IPR052919">
    <property type="entry name" value="TA_system_RNase"/>
</dbReference>
<organism evidence="2 3">
    <name type="scientific">Candidatus Competibacter phosphatis</name>
    <dbReference type="NCBI Taxonomy" id="221280"/>
    <lineage>
        <taxon>Bacteria</taxon>
        <taxon>Pseudomonadati</taxon>
        <taxon>Pseudomonadota</taxon>
        <taxon>Gammaproteobacteria</taxon>
        <taxon>Candidatus Competibacteraceae</taxon>
        <taxon>Candidatus Competibacter</taxon>
    </lineage>
</organism>
<dbReference type="Gene3D" id="3.40.50.1010">
    <property type="entry name" value="5'-nuclease"/>
    <property type="match status" value="1"/>
</dbReference>
<dbReference type="InterPro" id="IPR029060">
    <property type="entry name" value="PIN-like_dom_sf"/>
</dbReference>